<proteinExistence type="predicted"/>
<keyword evidence="1" id="KW-0175">Coiled coil</keyword>
<feature type="coiled-coil region" evidence="1">
    <location>
        <begin position="20"/>
        <end position="47"/>
    </location>
</feature>
<name>L0EUZ3_LIBCB</name>
<organism evidence="2 3">
    <name type="scientific">Liberibacter crescens (strain BT-1)</name>
    <dbReference type="NCBI Taxonomy" id="1215343"/>
    <lineage>
        <taxon>Bacteria</taxon>
        <taxon>Pseudomonadati</taxon>
        <taxon>Pseudomonadota</taxon>
        <taxon>Alphaproteobacteria</taxon>
        <taxon>Hyphomicrobiales</taxon>
        <taxon>Rhizobiaceae</taxon>
        <taxon>Liberibacter</taxon>
    </lineage>
</organism>
<evidence type="ECO:0000256" key="1">
    <source>
        <dbReference type="SAM" id="Coils"/>
    </source>
</evidence>
<dbReference type="HOGENOM" id="CLU_2650090_0_0_5"/>
<keyword evidence="3" id="KW-1185">Reference proteome</keyword>
<evidence type="ECO:0000313" key="3">
    <source>
        <dbReference type="Proteomes" id="UP000010799"/>
    </source>
</evidence>
<protein>
    <submittedName>
        <fullName evidence="2">Uncharacterized protein</fullName>
    </submittedName>
</protein>
<dbReference type="STRING" id="1215343.B488_04860"/>
<dbReference type="AlphaFoldDB" id="L0EUZ3"/>
<dbReference type="Proteomes" id="UP000010799">
    <property type="component" value="Chromosome"/>
</dbReference>
<gene>
    <name evidence="2" type="ordered locus">B488_04860</name>
</gene>
<dbReference type="KEGG" id="lcc:B488_04860"/>
<evidence type="ECO:0000313" key="2">
    <source>
        <dbReference type="EMBL" id="AGA64478.1"/>
    </source>
</evidence>
<reference evidence="2 3" key="1">
    <citation type="journal article" date="2012" name="Stand. Genomic Sci.">
        <title>Complete genome sequence of Liberibacter crescens BT-1.</title>
        <authorList>
            <person name="Leonard M.T."/>
            <person name="Fagen J.R."/>
            <person name="Davis-Richardson A.G."/>
            <person name="Davis M.J."/>
            <person name="Triplett E.W."/>
        </authorList>
    </citation>
    <scope>NUCLEOTIDE SEQUENCE [LARGE SCALE GENOMIC DNA]</scope>
    <source>
        <strain evidence="2 3">BT-1</strain>
    </source>
</reference>
<sequence length="76" mass="9102">METFKTYLARMQSFETEFFNHPATEELKDLEIKVDALRNQIDTLRPNNYSELVYTEYLSGSILKLLVHIRKLRSYE</sequence>
<accession>L0EUZ3</accession>
<dbReference type="EMBL" id="CP003789">
    <property type="protein sequence ID" value="AGA64478.1"/>
    <property type="molecule type" value="Genomic_DNA"/>
</dbReference>
<dbReference type="PATRIC" id="fig|1215343.11.peg.496"/>